<dbReference type="AlphaFoldDB" id="A0AAV4SE48"/>
<accession>A0AAV4SE48</accession>
<gene>
    <name evidence="1" type="ORF">CEXT_342901</name>
</gene>
<protein>
    <submittedName>
        <fullName evidence="1">Uncharacterized protein</fullName>
    </submittedName>
</protein>
<organism evidence="1 2">
    <name type="scientific">Caerostris extrusa</name>
    <name type="common">Bark spider</name>
    <name type="synonym">Caerostris bankana</name>
    <dbReference type="NCBI Taxonomy" id="172846"/>
    <lineage>
        <taxon>Eukaryota</taxon>
        <taxon>Metazoa</taxon>
        <taxon>Ecdysozoa</taxon>
        <taxon>Arthropoda</taxon>
        <taxon>Chelicerata</taxon>
        <taxon>Arachnida</taxon>
        <taxon>Araneae</taxon>
        <taxon>Araneomorphae</taxon>
        <taxon>Entelegynae</taxon>
        <taxon>Araneoidea</taxon>
        <taxon>Araneidae</taxon>
        <taxon>Caerostris</taxon>
    </lineage>
</organism>
<name>A0AAV4SE48_CAEEX</name>
<sequence length="85" mass="9292">MSRLQTIDGCLFLFEVLCQSNVPVEISAAKQTISKTGSVVLILFNTSLIAAVPEKEAVRSPDRTAHFLLASGIIRGEFSRVITER</sequence>
<evidence type="ECO:0000313" key="1">
    <source>
        <dbReference type="EMBL" id="GIY31762.1"/>
    </source>
</evidence>
<keyword evidence="2" id="KW-1185">Reference proteome</keyword>
<reference evidence="1 2" key="1">
    <citation type="submission" date="2021-06" db="EMBL/GenBank/DDBJ databases">
        <title>Caerostris extrusa draft genome.</title>
        <authorList>
            <person name="Kono N."/>
            <person name="Arakawa K."/>
        </authorList>
    </citation>
    <scope>NUCLEOTIDE SEQUENCE [LARGE SCALE GENOMIC DNA]</scope>
</reference>
<comment type="caution">
    <text evidence="1">The sequence shown here is derived from an EMBL/GenBank/DDBJ whole genome shotgun (WGS) entry which is preliminary data.</text>
</comment>
<dbReference type="EMBL" id="BPLR01009425">
    <property type="protein sequence ID" value="GIY31762.1"/>
    <property type="molecule type" value="Genomic_DNA"/>
</dbReference>
<proteinExistence type="predicted"/>
<evidence type="ECO:0000313" key="2">
    <source>
        <dbReference type="Proteomes" id="UP001054945"/>
    </source>
</evidence>
<dbReference type="Proteomes" id="UP001054945">
    <property type="component" value="Unassembled WGS sequence"/>
</dbReference>